<dbReference type="Proteomes" id="UP000807353">
    <property type="component" value="Unassembled WGS sequence"/>
</dbReference>
<comment type="caution">
    <text evidence="1">The sequence shown here is derived from an EMBL/GenBank/DDBJ whole genome shotgun (WGS) entry which is preliminary data.</text>
</comment>
<reference evidence="1" key="1">
    <citation type="submission" date="2020-11" db="EMBL/GenBank/DDBJ databases">
        <authorList>
            <consortium name="DOE Joint Genome Institute"/>
            <person name="Ahrendt S."/>
            <person name="Riley R."/>
            <person name="Andreopoulos W."/>
            <person name="Labutti K."/>
            <person name="Pangilinan J."/>
            <person name="Ruiz-Duenas F.J."/>
            <person name="Barrasa J.M."/>
            <person name="Sanchez-Garcia M."/>
            <person name="Camarero S."/>
            <person name="Miyauchi S."/>
            <person name="Serrano A."/>
            <person name="Linde D."/>
            <person name="Babiker R."/>
            <person name="Drula E."/>
            <person name="Ayuso-Fernandez I."/>
            <person name="Pacheco R."/>
            <person name="Padilla G."/>
            <person name="Ferreira P."/>
            <person name="Barriuso J."/>
            <person name="Kellner H."/>
            <person name="Castanera R."/>
            <person name="Alfaro M."/>
            <person name="Ramirez L."/>
            <person name="Pisabarro A.G."/>
            <person name="Kuo A."/>
            <person name="Tritt A."/>
            <person name="Lipzen A."/>
            <person name="He G."/>
            <person name="Yan M."/>
            <person name="Ng V."/>
            <person name="Cullen D."/>
            <person name="Martin F."/>
            <person name="Rosso M.-N."/>
            <person name="Henrissat B."/>
            <person name="Hibbett D."/>
            <person name="Martinez A.T."/>
            <person name="Grigoriev I.V."/>
        </authorList>
    </citation>
    <scope>NUCLEOTIDE SEQUENCE</scope>
    <source>
        <strain evidence="1">CBS 247.69</strain>
    </source>
</reference>
<name>A0A9P5XZY7_9AGAR</name>
<sequence>MPSIGLREKWGGVLGRSRFGPLALSGAPGICIAVGAGVTKRSLSSIGSDDDGCVVRLVRSHLVCTPSPVAEAQTMTRVVVRRRLRLEGPVGRRRIRACFALLLVMTAIRICTNPSGFLRYKGVGVDGVWH</sequence>
<keyword evidence="2" id="KW-1185">Reference proteome</keyword>
<proteinExistence type="predicted"/>
<gene>
    <name evidence="1" type="ORF">BDZ94DRAFT_1267511</name>
</gene>
<dbReference type="EMBL" id="MU150311">
    <property type="protein sequence ID" value="KAF9459717.1"/>
    <property type="molecule type" value="Genomic_DNA"/>
</dbReference>
<evidence type="ECO:0000313" key="2">
    <source>
        <dbReference type="Proteomes" id="UP000807353"/>
    </source>
</evidence>
<organism evidence="1 2">
    <name type="scientific">Collybia nuda</name>
    <dbReference type="NCBI Taxonomy" id="64659"/>
    <lineage>
        <taxon>Eukaryota</taxon>
        <taxon>Fungi</taxon>
        <taxon>Dikarya</taxon>
        <taxon>Basidiomycota</taxon>
        <taxon>Agaricomycotina</taxon>
        <taxon>Agaricomycetes</taxon>
        <taxon>Agaricomycetidae</taxon>
        <taxon>Agaricales</taxon>
        <taxon>Tricholomatineae</taxon>
        <taxon>Clitocybaceae</taxon>
        <taxon>Collybia</taxon>
    </lineage>
</organism>
<dbReference type="AlphaFoldDB" id="A0A9P5XZY7"/>
<protein>
    <submittedName>
        <fullName evidence="1">Uncharacterized protein</fullName>
    </submittedName>
</protein>
<evidence type="ECO:0000313" key="1">
    <source>
        <dbReference type="EMBL" id="KAF9459717.1"/>
    </source>
</evidence>
<accession>A0A9P5XZY7</accession>